<protein>
    <submittedName>
        <fullName evidence="2">DUF3789 domain-containing protein</fullName>
    </submittedName>
</protein>
<name>A0A6B3RTH4_9RHOB</name>
<accession>A0A6B3RTH4</accession>
<dbReference type="InterPro" id="IPR024522">
    <property type="entry name" value="DUF3789"/>
</dbReference>
<evidence type="ECO:0000313" key="3">
    <source>
        <dbReference type="Proteomes" id="UP000481421"/>
    </source>
</evidence>
<dbReference type="Pfam" id="PF12664">
    <property type="entry name" value="DUF3789"/>
    <property type="match status" value="1"/>
</dbReference>
<dbReference type="Proteomes" id="UP000481421">
    <property type="component" value="Unassembled WGS sequence"/>
</dbReference>
<keyword evidence="1" id="KW-0472">Membrane</keyword>
<keyword evidence="3" id="KW-1185">Reference proteome</keyword>
<comment type="caution">
    <text evidence="2">The sequence shown here is derived from an EMBL/GenBank/DDBJ whole genome shotgun (WGS) entry which is preliminary data.</text>
</comment>
<gene>
    <name evidence="2" type="ORF">G3572_21140</name>
</gene>
<feature type="transmembrane region" description="Helical" evidence="1">
    <location>
        <begin position="6"/>
        <end position="25"/>
    </location>
</feature>
<reference evidence="2 3" key="1">
    <citation type="submission" date="2020-02" db="EMBL/GenBank/DDBJ databases">
        <title>Rhodobacter algicola sp. nov., isolated from microalga culture.</title>
        <authorList>
            <person name="Park C.-Y."/>
        </authorList>
    </citation>
    <scope>NUCLEOTIDE SEQUENCE [LARGE SCALE GENOMIC DNA]</scope>
    <source>
        <strain evidence="2 3">ETT8</strain>
    </source>
</reference>
<dbReference type="EMBL" id="JAAIKE010000016">
    <property type="protein sequence ID" value="NEX48703.1"/>
    <property type="molecule type" value="Genomic_DNA"/>
</dbReference>
<evidence type="ECO:0000256" key="1">
    <source>
        <dbReference type="SAM" id="Phobius"/>
    </source>
</evidence>
<proteinExistence type="predicted"/>
<organism evidence="2 3">
    <name type="scientific">Pseudotabrizicola algicola</name>
    <dbReference type="NCBI Taxonomy" id="2709381"/>
    <lineage>
        <taxon>Bacteria</taxon>
        <taxon>Pseudomonadati</taxon>
        <taxon>Pseudomonadota</taxon>
        <taxon>Alphaproteobacteria</taxon>
        <taxon>Rhodobacterales</taxon>
        <taxon>Paracoccaceae</taxon>
        <taxon>Pseudotabrizicola</taxon>
    </lineage>
</organism>
<sequence length="31" mass="3120">MIEFLIGMTLGGVIGVTVVALCVAASREDGP</sequence>
<keyword evidence="1" id="KW-0812">Transmembrane</keyword>
<evidence type="ECO:0000313" key="2">
    <source>
        <dbReference type="EMBL" id="NEX48703.1"/>
    </source>
</evidence>
<dbReference type="AlphaFoldDB" id="A0A6B3RTH4"/>
<keyword evidence="1" id="KW-1133">Transmembrane helix</keyword>